<dbReference type="SMR" id="A0A286UW62"/>
<evidence type="ECO:0000313" key="9">
    <source>
        <dbReference type="Proteomes" id="UP000217199"/>
    </source>
</evidence>
<dbReference type="GO" id="GO:0003676">
    <property type="term" value="F:nucleic acid binding"/>
    <property type="evidence" value="ECO:0007669"/>
    <property type="project" value="InterPro"/>
</dbReference>
<dbReference type="GO" id="GO:0008270">
    <property type="term" value="F:zinc ion binding"/>
    <property type="evidence" value="ECO:0007669"/>
    <property type="project" value="UniProtKB-KW"/>
</dbReference>
<dbReference type="PANTHER" id="PTHR12072:SF4">
    <property type="entry name" value="CWF19-LIKE PROTEIN 1"/>
    <property type="match status" value="1"/>
</dbReference>
<dbReference type="CDD" id="cd07380">
    <property type="entry name" value="MPP_CWF19_N"/>
    <property type="match status" value="1"/>
</dbReference>
<evidence type="ECO:0000256" key="5">
    <source>
        <dbReference type="PROSITE-ProRule" id="PRU00047"/>
    </source>
</evidence>
<dbReference type="STRING" id="2282107.A0A286UW62"/>
<dbReference type="SUPFAM" id="SSF54197">
    <property type="entry name" value="HIT-like"/>
    <property type="match status" value="1"/>
</dbReference>
<dbReference type="Pfam" id="PF13696">
    <property type="entry name" value="zf-CCHC_2"/>
    <property type="match status" value="2"/>
</dbReference>
<dbReference type="Gene3D" id="3.30.428.10">
    <property type="entry name" value="HIT-like"/>
    <property type="match status" value="1"/>
</dbReference>
<evidence type="ECO:0000256" key="1">
    <source>
        <dbReference type="ARBA" id="ARBA00022664"/>
    </source>
</evidence>
<dbReference type="FunCoup" id="A0A286UW62">
    <property type="interactions" value="931"/>
</dbReference>
<sequence>MANSIPKSTQTAVKVLTVGPAIGSIRELFSKIKAIDTKHGKFELVLCLGDFFGPQDSEELSKEVADLLNGDIEVPIPCYIMQGNRSIHSKIIQRFADSGSEICKNLFLMSKSGLFTTVHEPLGFSVPHFSSLTVEKLVDNITTSSSSSKSKNNSLASLLKTSSSSHLVDIFISQVWPASITQFSPSASSQDTADKSHHVHPVDDIVRKAKPKYHFSVGAGQPPQFWEREPYVWPEEESRPSRFVSLGAFGGDHGTAKKPRWFYAFSIAPSSVNQSQPQTKPANATTNPFTSTSFSASSAKRPMNMDEVDNFIFGAISQPATKKPRNEKSANGKPPPGYKCRICESSEHFINECPERSKPPEGYVCKICNKEGHFIRDCPEKHATGDTGGRKPPPGYVCRACASDKHMIQDCPVAAQSKREPRSGGKNRGPPREIGPDECWFCLSNPNVSKHLLVSIGSECYVTLPKGQIIPTGNHASPEISKVPGGGHVLIIPITHYPTLSSMPPDIAIPIVGEMEQYKSAIRAMYAKYGCGAVIFEVGILSGKGGHAHVQAVPVPLSKKDRIGATLVSEGGLMGITFEEDPEKALESCTGGRANYFRVDLPDGQKMVHLIRQDIPFSIQFGRQVLCRILGIPDRLDWKLCTQGDTVEQADAQAFKQAFAPFDTTQG</sequence>
<dbReference type="GO" id="GO:0061632">
    <property type="term" value="F:RNA lariat debranching enzyme activator activity"/>
    <property type="evidence" value="ECO:0007669"/>
    <property type="project" value="TreeGrafter"/>
</dbReference>
<reference evidence="8 9" key="1">
    <citation type="journal article" date="2017" name="Mol. Ecol.">
        <title>Comparative and population genomic landscape of Phellinus noxius: A hypervariable fungus causing root rot in trees.</title>
        <authorList>
            <person name="Chung C.L."/>
            <person name="Lee T.J."/>
            <person name="Akiba M."/>
            <person name="Lee H.H."/>
            <person name="Kuo T.H."/>
            <person name="Liu D."/>
            <person name="Ke H.M."/>
            <person name="Yokoi T."/>
            <person name="Roa M.B."/>
            <person name="Lu M.J."/>
            <person name="Chang Y.Y."/>
            <person name="Ann P.J."/>
            <person name="Tsai J.N."/>
            <person name="Chen C.Y."/>
            <person name="Tzean S.S."/>
            <person name="Ota Y."/>
            <person name="Hattori T."/>
            <person name="Sahashi N."/>
            <person name="Liou R.F."/>
            <person name="Kikuchi T."/>
            <person name="Tsai I.J."/>
        </authorList>
    </citation>
    <scope>NUCLEOTIDE SEQUENCE [LARGE SCALE GENOMIC DNA]</scope>
    <source>
        <strain evidence="8 9">FFPRI411160</strain>
    </source>
</reference>
<keyword evidence="9" id="KW-1185">Reference proteome</keyword>
<feature type="compositionally biased region" description="Low complexity" evidence="6">
    <location>
        <begin position="281"/>
        <end position="298"/>
    </location>
</feature>
<dbReference type="Pfam" id="PF04677">
    <property type="entry name" value="CwfJ_C_1"/>
    <property type="match status" value="1"/>
</dbReference>
<dbReference type="EMBL" id="NBII01000001">
    <property type="protein sequence ID" value="PAV23808.1"/>
    <property type="molecule type" value="Genomic_DNA"/>
</dbReference>
<dbReference type="SUPFAM" id="SSF57756">
    <property type="entry name" value="Retrovirus zinc finger-like domains"/>
    <property type="match status" value="1"/>
</dbReference>
<evidence type="ECO:0000313" key="8">
    <source>
        <dbReference type="EMBL" id="PAV23808.1"/>
    </source>
</evidence>
<dbReference type="GO" id="GO:0000398">
    <property type="term" value="P:mRNA splicing, via spliceosome"/>
    <property type="evidence" value="ECO:0007669"/>
    <property type="project" value="TreeGrafter"/>
</dbReference>
<evidence type="ECO:0000256" key="3">
    <source>
        <dbReference type="ARBA" id="ARBA00022771"/>
    </source>
</evidence>
<dbReference type="AlphaFoldDB" id="A0A286UW62"/>
<dbReference type="OrthoDB" id="444325at2759"/>
<dbReference type="InterPro" id="IPR036265">
    <property type="entry name" value="HIT-like_sf"/>
</dbReference>
<dbReference type="Gene3D" id="4.10.60.10">
    <property type="entry name" value="Zinc finger, CCHC-type"/>
    <property type="match status" value="1"/>
</dbReference>
<dbReference type="SMART" id="SM00343">
    <property type="entry name" value="ZnF_C2HC"/>
    <property type="match status" value="3"/>
</dbReference>
<feature type="region of interest" description="Disordered" evidence="6">
    <location>
        <begin position="273"/>
        <end position="298"/>
    </location>
</feature>
<dbReference type="InterPro" id="IPR040194">
    <property type="entry name" value="Cwf19-like"/>
</dbReference>
<dbReference type="InterPro" id="IPR001878">
    <property type="entry name" value="Znf_CCHC"/>
</dbReference>
<keyword evidence="1" id="KW-0507">mRNA processing</keyword>
<dbReference type="InterPro" id="IPR006768">
    <property type="entry name" value="Cwf19-like_C_dom-1"/>
</dbReference>
<dbReference type="InParanoid" id="A0A286UW62"/>
<evidence type="ECO:0000259" key="7">
    <source>
        <dbReference type="PROSITE" id="PS50158"/>
    </source>
</evidence>
<keyword evidence="2" id="KW-0479">Metal-binding</keyword>
<dbReference type="Proteomes" id="UP000217199">
    <property type="component" value="Unassembled WGS sequence"/>
</dbReference>
<dbReference type="Pfam" id="PF04676">
    <property type="entry name" value="CwfJ_C_2"/>
    <property type="match status" value="1"/>
</dbReference>
<dbReference type="PROSITE" id="PS50158">
    <property type="entry name" value="ZF_CCHC"/>
    <property type="match status" value="1"/>
</dbReference>
<dbReference type="GO" id="GO:0071014">
    <property type="term" value="C:post-mRNA release spliceosomal complex"/>
    <property type="evidence" value="ECO:0007669"/>
    <property type="project" value="TreeGrafter"/>
</dbReference>
<evidence type="ECO:0000256" key="6">
    <source>
        <dbReference type="SAM" id="MobiDB-lite"/>
    </source>
</evidence>
<keyword evidence="3 5" id="KW-0863">Zinc-finger</keyword>
<name>A0A286UW62_9AGAM</name>
<organism evidence="8 9">
    <name type="scientific">Pyrrhoderma noxium</name>
    <dbReference type="NCBI Taxonomy" id="2282107"/>
    <lineage>
        <taxon>Eukaryota</taxon>
        <taxon>Fungi</taxon>
        <taxon>Dikarya</taxon>
        <taxon>Basidiomycota</taxon>
        <taxon>Agaricomycotina</taxon>
        <taxon>Agaricomycetes</taxon>
        <taxon>Hymenochaetales</taxon>
        <taxon>Hymenochaetaceae</taxon>
        <taxon>Pyrrhoderma</taxon>
    </lineage>
</organism>
<evidence type="ECO:0000256" key="4">
    <source>
        <dbReference type="ARBA" id="ARBA00022833"/>
    </source>
</evidence>
<dbReference type="InterPro" id="IPR036875">
    <property type="entry name" value="Znf_CCHC_sf"/>
</dbReference>
<dbReference type="PANTHER" id="PTHR12072">
    <property type="entry name" value="CWF19, CELL CYCLE CONTROL PROTEIN"/>
    <property type="match status" value="1"/>
</dbReference>
<feature type="domain" description="CCHC-type" evidence="7">
    <location>
        <begin position="365"/>
        <end position="380"/>
    </location>
</feature>
<evidence type="ECO:0000256" key="2">
    <source>
        <dbReference type="ARBA" id="ARBA00022723"/>
    </source>
</evidence>
<proteinExistence type="predicted"/>
<protein>
    <submittedName>
        <fullName evidence="8">Nuclear</fullName>
    </submittedName>
</protein>
<gene>
    <name evidence="8" type="ORF">PNOK_0087600</name>
</gene>
<dbReference type="InterPro" id="IPR006767">
    <property type="entry name" value="Cwf19-like_C_dom-2"/>
</dbReference>
<comment type="caution">
    <text evidence="8">The sequence shown here is derived from an EMBL/GenBank/DDBJ whole genome shotgun (WGS) entry which is preliminary data.</text>
</comment>
<keyword evidence="4" id="KW-0862">Zinc</keyword>
<dbReference type="InterPro" id="IPR025829">
    <property type="entry name" value="Zn_knuckle_CX2CX3GHX4C"/>
</dbReference>
<accession>A0A286UW62</accession>